<sequence>MWIPYDISGSLKAASAPETIRQSRADLSPRVFLVGFLLRNPVTQAWELDLVADPAGTDLTEGDLHLTLHGNEAGKLAEVIVRVTATSASAALERAHAAMTRRLLRYVVETGRGMAIAGWRVADMAHDARWRCTPFRPSALTLDHASLAPMPDDLAPLAELFQSARAATEPGARLLAAFALLHAAQDGHPALARADAAGFRVTTEMLVHAGADDTSLAGLDLPGLLAALRPFHDRLVGPDGVRLPLCDDLPARQRLSRMANLADLAAHRLLAAEIRARGQDAQQPALEPAPC</sequence>
<dbReference type="Proteomes" id="UP001589799">
    <property type="component" value="Unassembled WGS sequence"/>
</dbReference>
<name>A0ABV6I6C6_9RHOB</name>
<accession>A0ABV6I6C6</accession>
<dbReference type="EMBL" id="JBHLWE010000029">
    <property type="protein sequence ID" value="MFC0340828.1"/>
    <property type="molecule type" value="Genomic_DNA"/>
</dbReference>
<gene>
    <name evidence="1" type="ORF">ACFFII_08650</name>
</gene>
<dbReference type="RefSeq" id="WP_377698489.1">
    <property type="nucleotide sequence ID" value="NZ_JBHLWE010000029.1"/>
</dbReference>
<keyword evidence="2" id="KW-1185">Reference proteome</keyword>
<proteinExistence type="predicted"/>
<protein>
    <submittedName>
        <fullName evidence="1">Methylamine utilization protein MauJ</fullName>
    </submittedName>
</protein>
<evidence type="ECO:0000313" key="2">
    <source>
        <dbReference type="Proteomes" id="UP001589799"/>
    </source>
</evidence>
<evidence type="ECO:0000313" key="1">
    <source>
        <dbReference type="EMBL" id="MFC0340828.1"/>
    </source>
</evidence>
<organism evidence="1 2">
    <name type="scientific">Paracoccus niistensis</name>
    <dbReference type="NCBI Taxonomy" id="632935"/>
    <lineage>
        <taxon>Bacteria</taxon>
        <taxon>Pseudomonadati</taxon>
        <taxon>Pseudomonadota</taxon>
        <taxon>Alphaproteobacteria</taxon>
        <taxon>Rhodobacterales</taxon>
        <taxon>Paracoccaceae</taxon>
        <taxon>Paracoccus</taxon>
    </lineage>
</organism>
<comment type="caution">
    <text evidence="1">The sequence shown here is derived from an EMBL/GenBank/DDBJ whole genome shotgun (WGS) entry which is preliminary data.</text>
</comment>
<reference evidence="1 2" key="1">
    <citation type="submission" date="2024-09" db="EMBL/GenBank/DDBJ databases">
        <authorList>
            <person name="Sun Q."/>
            <person name="Mori K."/>
        </authorList>
    </citation>
    <scope>NUCLEOTIDE SEQUENCE [LARGE SCALE GENOMIC DNA]</scope>
    <source>
        <strain evidence="1 2">KCTC 22789</strain>
    </source>
</reference>